<dbReference type="PANTHER" id="PTHR12526:SF510">
    <property type="entry name" value="D-INOSITOL 3-PHOSPHATE GLYCOSYLTRANSFERASE"/>
    <property type="match status" value="1"/>
</dbReference>
<dbReference type="AlphaFoldDB" id="A0A9D1NMK1"/>
<dbReference type="SUPFAM" id="SSF53756">
    <property type="entry name" value="UDP-Glycosyltransferase/glycogen phosphorylase"/>
    <property type="match status" value="2"/>
</dbReference>
<keyword evidence="1" id="KW-0328">Glycosyltransferase</keyword>
<comment type="caution">
    <text evidence="4">The sequence shown here is derived from an EMBL/GenBank/DDBJ whole genome shotgun (WGS) entry which is preliminary data.</text>
</comment>
<reference evidence="4" key="1">
    <citation type="submission" date="2020-10" db="EMBL/GenBank/DDBJ databases">
        <authorList>
            <person name="Gilroy R."/>
        </authorList>
    </citation>
    <scope>NUCLEOTIDE SEQUENCE</scope>
    <source>
        <strain evidence="4">35461</strain>
    </source>
</reference>
<evidence type="ECO:0000259" key="3">
    <source>
        <dbReference type="Pfam" id="PF13579"/>
    </source>
</evidence>
<accession>A0A9D1NMK1</accession>
<organism evidence="4 5">
    <name type="scientific">Candidatus Spyradenecus faecavium</name>
    <dbReference type="NCBI Taxonomy" id="2840947"/>
    <lineage>
        <taxon>Bacteria</taxon>
        <taxon>Pseudomonadati</taxon>
        <taxon>Lentisphaerota</taxon>
        <taxon>Lentisphaeria</taxon>
        <taxon>Lentisphaerales</taxon>
        <taxon>Lentisphaeraceae</taxon>
        <taxon>Lentisphaeraceae incertae sedis</taxon>
        <taxon>Candidatus Spyradenecus</taxon>
    </lineage>
</organism>
<dbReference type="PANTHER" id="PTHR12526">
    <property type="entry name" value="GLYCOSYLTRANSFERASE"/>
    <property type="match status" value="1"/>
</dbReference>
<evidence type="ECO:0000313" key="5">
    <source>
        <dbReference type="Proteomes" id="UP000886845"/>
    </source>
</evidence>
<dbReference type="Proteomes" id="UP000886845">
    <property type="component" value="Unassembled WGS sequence"/>
</dbReference>
<evidence type="ECO:0000313" key="4">
    <source>
        <dbReference type="EMBL" id="HIV09158.1"/>
    </source>
</evidence>
<dbReference type="Pfam" id="PF13579">
    <property type="entry name" value="Glyco_trans_4_4"/>
    <property type="match status" value="1"/>
</dbReference>
<evidence type="ECO:0000256" key="1">
    <source>
        <dbReference type="ARBA" id="ARBA00022676"/>
    </source>
</evidence>
<keyword evidence="2" id="KW-0808">Transferase</keyword>
<feature type="domain" description="Glycosyltransferase subfamily 4-like N-terminal" evidence="3">
    <location>
        <begin position="357"/>
        <end position="522"/>
    </location>
</feature>
<dbReference type="EMBL" id="DVOR01000111">
    <property type="protein sequence ID" value="HIV09158.1"/>
    <property type="molecule type" value="Genomic_DNA"/>
</dbReference>
<reference evidence="4" key="2">
    <citation type="journal article" date="2021" name="PeerJ">
        <title>Extensive microbial diversity within the chicken gut microbiome revealed by metagenomics and culture.</title>
        <authorList>
            <person name="Gilroy R."/>
            <person name="Ravi A."/>
            <person name="Getino M."/>
            <person name="Pursley I."/>
            <person name="Horton D.L."/>
            <person name="Alikhan N.F."/>
            <person name="Baker D."/>
            <person name="Gharbi K."/>
            <person name="Hall N."/>
            <person name="Watson M."/>
            <person name="Adriaenssens E.M."/>
            <person name="Foster-Nyarko E."/>
            <person name="Jarju S."/>
            <person name="Secka A."/>
            <person name="Antonio M."/>
            <person name="Oren A."/>
            <person name="Chaudhuri R.R."/>
            <person name="La Ragione R."/>
            <person name="Hildebrand F."/>
            <person name="Pallen M.J."/>
        </authorList>
    </citation>
    <scope>NUCLEOTIDE SEQUENCE</scope>
    <source>
        <strain evidence="4">35461</strain>
    </source>
</reference>
<evidence type="ECO:0000256" key="2">
    <source>
        <dbReference type="ARBA" id="ARBA00022679"/>
    </source>
</evidence>
<proteinExistence type="predicted"/>
<dbReference type="CDD" id="cd03801">
    <property type="entry name" value="GT4_PimA-like"/>
    <property type="match status" value="1"/>
</dbReference>
<dbReference type="InterPro" id="IPR028098">
    <property type="entry name" value="Glyco_trans_4-like_N"/>
</dbReference>
<dbReference type="GO" id="GO:0016757">
    <property type="term" value="F:glycosyltransferase activity"/>
    <property type="evidence" value="ECO:0007669"/>
    <property type="project" value="UniProtKB-KW"/>
</dbReference>
<gene>
    <name evidence="4" type="ORF">IAC79_03480</name>
</gene>
<protein>
    <submittedName>
        <fullName evidence="4">Glycosyltransferase</fullName>
    </submittedName>
</protein>
<dbReference type="Gene3D" id="3.40.50.2000">
    <property type="entry name" value="Glycogen Phosphorylase B"/>
    <property type="match status" value="3"/>
</dbReference>
<sequence>MKLVYWTVFPNLHQRAWIDALRAAGCDVEVCYFGHYDAYRAALGWAEPTALPPQERRVSTLREALAAIPDYAARLIILTGYAERVYWDNVRFCEARGVPWCLIAEKSQGRARSWPLRRLFARHVNRSAVAAFGLGPEAVDDLVRGWGVRRDKAAELAYATPGASTPAKPRPHAGFRFVFAGAFTHRKAVDVLARAWAEAAPRLPEATLRVIGAGPLGAAFDGLPRVERFGVCPPERIPEALDDCDCGILPSRFDGWGMAVAEYARAGLTLIATQTCGAAEPLIRPDHNGFIVPPEDVAALAQAMVDASALRPDAAPLAATDPAVCARRLLDRLAHPAPYEPPRHLLHVAAGCWERGGGLSESLAETVLAQARAGFRVTLAFLGGQTEHPLVRDCRRAGATVWVFPRSRPHCLYFSRAMLRTLSRLIRRATQVHIHGCWTFPVWWAATLAQYLAVPYVVSPCGSLGTASLRKSRLRKWLAWWCFDKRDCLGAAWLRAKSQAEAEWMTNALGSTCPPIRVIPNGVDGDLLDAVPDRPRTQTFLFLGRLHPLKGLDLLAEAWRLADLGPAWRLVIAGPADGAEPPNDPGVEVVGPLSGADKARALKSAACLVLPTRSENFGIVVAEALWCRTPVICTKGAPWPELGEYWVDVSAEALADALRRFAALTPAAREARFAPLFAAARERFAWPALARALADDAPPPTPLDSK</sequence>
<dbReference type="Pfam" id="PF13692">
    <property type="entry name" value="Glyco_trans_1_4"/>
    <property type="match status" value="2"/>
</dbReference>
<name>A0A9D1NMK1_9BACT</name>